<organism evidence="1 2">
    <name type="scientific">Xenorhabdus poinarii G6</name>
    <dbReference type="NCBI Taxonomy" id="1354304"/>
    <lineage>
        <taxon>Bacteria</taxon>
        <taxon>Pseudomonadati</taxon>
        <taxon>Pseudomonadota</taxon>
        <taxon>Gammaproteobacteria</taxon>
        <taxon>Enterobacterales</taxon>
        <taxon>Morganellaceae</taxon>
        <taxon>Xenorhabdus</taxon>
    </lineage>
</organism>
<keyword evidence="2" id="KW-1185">Reference proteome</keyword>
<evidence type="ECO:0000313" key="1">
    <source>
        <dbReference type="EMBL" id="CDG20094.1"/>
    </source>
</evidence>
<dbReference type="KEGG" id="xpo:XPG1_0439"/>
<dbReference type="AlphaFoldDB" id="A0A068QZ65"/>
<dbReference type="Proteomes" id="UP000032735">
    <property type="component" value="Chromosome"/>
</dbReference>
<evidence type="ECO:0000313" key="2">
    <source>
        <dbReference type="Proteomes" id="UP000032735"/>
    </source>
</evidence>
<sequence length="46" mass="5755">MLFVFHKLIKVFYTLPMFPKITKILDYLINYKRIYRTFSVKSNFLY</sequence>
<accession>A0A068QZ65</accession>
<dbReference type="HOGENOM" id="CLU_3190851_0_0_6"/>
<dbReference type="STRING" id="1354304.XPG1_0439"/>
<protein>
    <submittedName>
        <fullName evidence="1">Uncharacterized protein</fullName>
    </submittedName>
</protein>
<proteinExistence type="predicted"/>
<gene>
    <name evidence="1" type="ORF">XPG1_0439</name>
</gene>
<reference evidence="1 2" key="1">
    <citation type="submission" date="2013-07" db="EMBL/GenBank/DDBJ databases">
        <authorList>
            <person name="Genoscope - CEA"/>
        </authorList>
    </citation>
    <scope>NUCLEOTIDE SEQUENCE [LARGE SCALE GENOMIC DNA]</scope>
    <source>
        <strain evidence="1 2">G6</strain>
    </source>
</reference>
<dbReference type="EMBL" id="FO704551">
    <property type="protein sequence ID" value="CDG20094.1"/>
    <property type="molecule type" value="Genomic_DNA"/>
</dbReference>
<name>A0A068QZ65_9GAMM</name>